<dbReference type="Proteomes" id="UP000034764">
    <property type="component" value="Unassembled WGS sequence"/>
</dbReference>
<gene>
    <name evidence="1" type="ORF">UT53_C0001G0017</name>
</gene>
<evidence type="ECO:0000313" key="1">
    <source>
        <dbReference type="EMBL" id="KKR24028.1"/>
    </source>
</evidence>
<name>A0A0G0P7T4_9BACT</name>
<dbReference type="AlphaFoldDB" id="A0A0G0P7T4"/>
<evidence type="ECO:0000313" key="2">
    <source>
        <dbReference type="Proteomes" id="UP000034764"/>
    </source>
</evidence>
<protein>
    <submittedName>
        <fullName evidence="1">Uncharacterized protein</fullName>
    </submittedName>
</protein>
<sequence>MKWLKQNWIKVGLGILISGALFFANGWSGWDKSTDTIALRCPDSYNNSDEKIADLKKFSDSYYAKHPNASEVDLSDEMVSQWKANNCTEALKRYNDYLAGNVSAETKQTIGDIVDEYANSSYYENSELGFSFQYPSDLVVEVDKDISERLFIYPKSLKTNNEPMTAIVISEATDSPEMTAEQWLNGPNSGYKASRDGQYKHITVGGQDAVITPDDWTIVKSPDGQKRISIAYFVEQDKGAVPLKKELQTILDTFTFK</sequence>
<organism evidence="1 2">
    <name type="scientific">Candidatus Yanofskybacteria bacterium GW2011_GWD2_39_48</name>
    <dbReference type="NCBI Taxonomy" id="1619031"/>
    <lineage>
        <taxon>Bacteria</taxon>
        <taxon>Candidatus Yanofskyibacteriota</taxon>
    </lineage>
</organism>
<proteinExistence type="predicted"/>
<comment type="caution">
    <text evidence="1">The sequence shown here is derived from an EMBL/GenBank/DDBJ whole genome shotgun (WGS) entry which is preliminary data.</text>
</comment>
<reference evidence="1 2" key="1">
    <citation type="journal article" date="2015" name="Nature">
        <title>rRNA introns, odd ribosomes, and small enigmatic genomes across a large radiation of phyla.</title>
        <authorList>
            <person name="Brown C.T."/>
            <person name="Hug L.A."/>
            <person name="Thomas B.C."/>
            <person name="Sharon I."/>
            <person name="Castelle C.J."/>
            <person name="Singh A."/>
            <person name="Wilkins M.J."/>
            <person name="Williams K.H."/>
            <person name="Banfield J.F."/>
        </authorList>
    </citation>
    <scope>NUCLEOTIDE SEQUENCE [LARGE SCALE GENOMIC DNA]</scope>
</reference>
<accession>A0A0G0P7T4</accession>
<dbReference type="EMBL" id="LBXD01000001">
    <property type="protein sequence ID" value="KKR24028.1"/>
    <property type="molecule type" value="Genomic_DNA"/>
</dbReference>